<evidence type="ECO:0000256" key="9">
    <source>
        <dbReference type="HAMAP-Rule" id="MF_00211"/>
    </source>
</evidence>
<comment type="similarity">
    <text evidence="9">Belongs to the anthranilate phosphoribosyltransferase family.</text>
</comment>
<evidence type="ECO:0000256" key="7">
    <source>
        <dbReference type="ARBA" id="ARBA00052328"/>
    </source>
</evidence>
<feature type="domain" description="Glycosyl transferase family 3" evidence="10">
    <location>
        <begin position="83"/>
        <end position="332"/>
    </location>
</feature>
<dbReference type="HAMAP" id="MF_00211">
    <property type="entry name" value="TrpD"/>
    <property type="match status" value="1"/>
</dbReference>
<feature type="binding site" evidence="9">
    <location>
        <begin position="99"/>
        <end position="102"/>
    </location>
    <ligand>
        <name>5-phospho-alpha-D-ribose 1-diphosphate</name>
        <dbReference type="ChEBI" id="CHEBI:58017"/>
    </ligand>
</feature>
<comment type="catalytic activity">
    <reaction evidence="7 9">
        <text>N-(5-phospho-beta-D-ribosyl)anthranilate + diphosphate = 5-phospho-alpha-D-ribose 1-diphosphate + anthranilate</text>
        <dbReference type="Rhea" id="RHEA:11768"/>
        <dbReference type="ChEBI" id="CHEBI:16567"/>
        <dbReference type="ChEBI" id="CHEBI:18277"/>
        <dbReference type="ChEBI" id="CHEBI:33019"/>
        <dbReference type="ChEBI" id="CHEBI:58017"/>
        <dbReference type="EC" id="2.4.2.18"/>
    </reaction>
</comment>
<feature type="binding site" evidence="9">
    <location>
        <position position="89"/>
    </location>
    <ligand>
        <name>anthranilate</name>
        <dbReference type="ChEBI" id="CHEBI:16567"/>
        <label>1</label>
    </ligand>
</feature>
<feature type="binding site" evidence="9">
    <location>
        <begin position="92"/>
        <end position="93"/>
    </location>
    <ligand>
        <name>5-phospho-alpha-D-ribose 1-diphosphate</name>
        <dbReference type="ChEBI" id="CHEBI:58017"/>
    </ligand>
</feature>
<comment type="function">
    <text evidence="9">Catalyzes the transfer of the phosphoribosyl group of 5-phosphorylribose-1-pyrophosphate (PRPP) to anthranilate to yield N-(5'-phosphoribosyl)-anthranilate (PRA).</text>
</comment>
<dbReference type="InterPro" id="IPR017459">
    <property type="entry name" value="Glycosyl_Trfase_fam3_N_dom"/>
</dbReference>
<dbReference type="Gene3D" id="1.20.970.10">
    <property type="entry name" value="Transferase, Pyrimidine Nucleoside Phosphorylase, Chain C"/>
    <property type="match status" value="1"/>
</dbReference>
<keyword evidence="9" id="KW-0479">Metal-binding</keyword>
<dbReference type="InterPro" id="IPR036320">
    <property type="entry name" value="Glycosyl_Trfase_fam3_N_dom_sf"/>
</dbReference>
<dbReference type="UniPathway" id="UPA00035">
    <property type="reaction ID" value="UER00041"/>
</dbReference>
<dbReference type="Pfam" id="PF02885">
    <property type="entry name" value="Glycos_trans_3N"/>
    <property type="match status" value="1"/>
</dbReference>
<evidence type="ECO:0000259" key="11">
    <source>
        <dbReference type="Pfam" id="PF02885"/>
    </source>
</evidence>
<dbReference type="Proteomes" id="UP000580839">
    <property type="component" value="Unassembled WGS sequence"/>
</dbReference>
<dbReference type="EMBL" id="JABFRW010000186">
    <property type="protein sequence ID" value="NOT35294.1"/>
    <property type="molecule type" value="Genomic_DNA"/>
</dbReference>
<reference evidence="12 13" key="1">
    <citation type="submission" date="2020-04" db="EMBL/GenBank/DDBJ databases">
        <title>Metagenomic profiling of ammonia- and methane-oxidizing microorganisms in a Dutch drinking water treatment plant.</title>
        <authorList>
            <person name="Poghosyan L."/>
            <person name="Leucker S."/>
        </authorList>
    </citation>
    <scope>NUCLEOTIDE SEQUENCE [LARGE SCALE GENOMIC DNA]</scope>
    <source>
        <strain evidence="12">S-RSF-IL-03</strain>
    </source>
</reference>
<comment type="caution">
    <text evidence="9">Lacks conserved residue(s) required for the propagation of feature annotation.</text>
</comment>
<feature type="binding site" evidence="9">
    <location>
        <position position="120"/>
    </location>
    <ligand>
        <name>anthranilate</name>
        <dbReference type="ChEBI" id="CHEBI:16567"/>
        <label>1</label>
    </ligand>
</feature>
<feature type="binding site" evidence="9">
    <location>
        <position position="234"/>
    </location>
    <ligand>
        <name>Mg(2+)</name>
        <dbReference type="ChEBI" id="CHEBI:18420"/>
        <label>2</label>
    </ligand>
</feature>
<feature type="binding site" evidence="9">
    <location>
        <position position="101"/>
    </location>
    <ligand>
        <name>Mg(2+)</name>
        <dbReference type="ChEBI" id="CHEBI:18420"/>
        <label>1</label>
    </ligand>
</feature>
<comment type="similarity">
    <text evidence="8">In the C-terminal section; belongs to the anthranilate phosphoribosyltransferase family.</text>
</comment>
<evidence type="ECO:0000256" key="2">
    <source>
        <dbReference type="ARBA" id="ARBA00022605"/>
    </source>
</evidence>
<feature type="binding site" evidence="9">
    <location>
        <begin position="117"/>
        <end position="125"/>
    </location>
    <ligand>
        <name>5-phospho-alpha-D-ribose 1-diphosphate</name>
        <dbReference type="ChEBI" id="CHEBI:58017"/>
    </ligand>
</feature>
<dbReference type="Gene3D" id="3.40.1030.10">
    <property type="entry name" value="Nucleoside phosphorylase/phosphoribosyltransferase catalytic domain"/>
    <property type="match status" value="1"/>
</dbReference>
<evidence type="ECO:0000256" key="3">
    <source>
        <dbReference type="ARBA" id="ARBA00022676"/>
    </source>
</evidence>
<keyword evidence="9" id="KW-0460">Magnesium</keyword>
<organism evidence="12 13">
    <name type="scientific">Eiseniibacteriota bacterium</name>
    <dbReference type="NCBI Taxonomy" id="2212470"/>
    <lineage>
        <taxon>Bacteria</taxon>
        <taxon>Candidatus Eiseniibacteriota</taxon>
    </lineage>
</organism>
<feature type="binding site" evidence="9">
    <location>
        <position position="235"/>
    </location>
    <ligand>
        <name>Mg(2+)</name>
        <dbReference type="ChEBI" id="CHEBI:18420"/>
        <label>1</label>
    </ligand>
</feature>
<keyword evidence="5 9" id="KW-0822">Tryptophan biosynthesis</keyword>
<keyword evidence="3 9" id="KW-0328">Glycosyltransferase</keyword>
<feature type="binding site" evidence="9">
    <location>
        <position position="129"/>
    </location>
    <ligand>
        <name>5-phospho-alpha-D-ribose 1-diphosphate</name>
        <dbReference type="ChEBI" id="CHEBI:58017"/>
    </ligand>
</feature>
<gene>
    <name evidence="9 12" type="primary">trpD</name>
    <name evidence="12" type="ORF">HOP12_14210</name>
</gene>
<dbReference type="SUPFAM" id="SSF47648">
    <property type="entry name" value="Nucleoside phosphorylase/phosphoribosyltransferase N-terminal domain"/>
    <property type="match status" value="1"/>
</dbReference>
<feature type="binding site" evidence="9">
    <location>
        <position position="97"/>
    </location>
    <ligand>
        <name>5-phospho-alpha-D-ribose 1-diphosphate</name>
        <dbReference type="ChEBI" id="CHEBI:58017"/>
    </ligand>
</feature>
<keyword evidence="4 9" id="KW-0808">Transferase</keyword>
<comment type="caution">
    <text evidence="12">The sequence shown here is derived from an EMBL/GenBank/DDBJ whole genome shotgun (WGS) entry which is preliminary data.</text>
</comment>
<dbReference type="InterPro" id="IPR035902">
    <property type="entry name" value="Nuc_phospho_transferase"/>
</dbReference>
<comment type="pathway">
    <text evidence="1 9">Amino-acid biosynthesis; L-tryptophan biosynthesis; L-tryptophan from chorismate: step 2/5.</text>
</comment>
<keyword evidence="6 9" id="KW-0057">Aromatic amino acid biosynthesis</keyword>
<dbReference type="NCBIfam" id="TIGR01245">
    <property type="entry name" value="trpD"/>
    <property type="match status" value="1"/>
</dbReference>
<evidence type="ECO:0000256" key="8">
    <source>
        <dbReference type="ARBA" id="ARBA00061188"/>
    </source>
</evidence>
<dbReference type="AlphaFoldDB" id="A0A849SRM9"/>
<feature type="binding site" evidence="9">
    <location>
        <position position="175"/>
    </location>
    <ligand>
        <name>anthranilate</name>
        <dbReference type="ChEBI" id="CHEBI:16567"/>
        <label>2</label>
    </ligand>
</feature>
<evidence type="ECO:0000256" key="6">
    <source>
        <dbReference type="ARBA" id="ARBA00023141"/>
    </source>
</evidence>
<dbReference type="PANTHER" id="PTHR43285:SF2">
    <property type="entry name" value="ANTHRANILATE PHOSPHORIBOSYLTRANSFERASE"/>
    <property type="match status" value="1"/>
</dbReference>
<evidence type="ECO:0000259" key="10">
    <source>
        <dbReference type="Pfam" id="PF00591"/>
    </source>
</evidence>
<dbReference type="InterPro" id="IPR005940">
    <property type="entry name" value="Anthranilate_Pribosyl_Tfrase"/>
</dbReference>
<name>A0A849SRM9_UNCEI</name>
<dbReference type="GO" id="GO:0005829">
    <property type="term" value="C:cytosol"/>
    <property type="evidence" value="ECO:0007669"/>
    <property type="project" value="TreeGrafter"/>
</dbReference>
<evidence type="ECO:0000256" key="4">
    <source>
        <dbReference type="ARBA" id="ARBA00022679"/>
    </source>
</evidence>
<dbReference type="FunFam" id="3.40.1030.10:FF:000002">
    <property type="entry name" value="Anthranilate phosphoribosyltransferase"/>
    <property type="match status" value="1"/>
</dbReference>
<feature type="binding site" evidence="9">
    <location>
        <position position="235"/>
    </location>
    <ligand>
        <name>Mg(2+)</name>
        <dbReference type="ChEBI" id="CHEBI:18420"/>
        <label>2</label>
    </ligand>
</feature>
<dbReference type="PANTHER" id="PTHR43285">
    <property type="entry name" value="ANTHRANILATE PHOSPHORIBOSYLTRANSFERASE"/>
    <property type="match status" value="1"/>
</dbReference>
<proteinExistence type="inferred from homology"/>
<accession>A0A849SRM9</accession>
<dbReference type="InterPro" id="IPR000312">
    <property type="entry name" value="Glycosyl_Trfase_fam3"/>
</dbReference>
<feature type="binding site" evidence="9">
    <location>
        <position position="89"/>
    </location>
    <ligand>
        <name>5-phospho-alpha-D-ribose 1-diphosphate</name>
        <dbReference type="ChEBI" id="CHEBI:58017"/>
    </ligand>
</feature>
<evidence type="ECO:0000313" key="12">
    <source>
        <dbReference type="EMBL" id="NOT35294.1"/>
    </source>
</evidence>
<evidence type="ECO:0000313" key="13">
    <source>
        <dbReference type="Proteomes" id="UP000580839"/>
    </source>
</evidence>
<evidence type="ECO:0000256" key="1">
    <source>
        <dbReference type="ARBA" id="ARBA00004907"/>
    </source>
</evidence>
<feature type="domain" description="Glycosyl transferase family 3 N-terminal" evidence="11">
    <location>
        <begin position="13"/>
        <end position="71"/>
    </location>
</feature>
<dbReference type="GO" id="GO:0000162">
    <property type="term" value="P:L-tryptophan biosynthetic process"/>
    <property type="evidence" value="ECO:0007669"/>
    <property type="project" value="UniProtKB-UniRule"/>
</dbReference>
<sequence>MPPGQGDHDVIQTAIAHLLDGTAISREEGRAVMEQILAGDATSAQIAGFAIALRMRGETPDVLAGMSEAMRGRVAPLRTRRSPLLDTCGTGGDNAGTFNISTTVAIVTAACGVAVAKHGNRAVSSRAGSADVLEALGVRIDLTPEDAGRSLDLLGITFLFAPHYHTALRHAAGPRRELGVRTVFNVLGPLTNPAGAHRQLLGVYADSLVRPIAEVLHRLGSERAWVVHGRDGLDELTVFAKSHVAELDRGAIREFEVDPAEFGLLHTDRSGVAGGDASENATRIRAVLEGEKGAARDIVVLNTGAALVVAGVARDLGEGITSAQQAIDRGTAAAKLGDMASLRI</sequence>
<dbReference type="Pfam" id="PF00591">
    <property type="entry name" value="Glycos_transf_3"/>
    <property type="match status" value="1"/>
</dbReference>
<dbReference type="SUPFAM" id="SSF52418">
    <property type="entry name" value="Nucleoside phosphorylase/phosphoribosyltransferase catalytic domain"/>
    <property type="match status" value="1"/>
</dbReference>
<comment type="subunit">
    <text evidence="9">Homodimer.</text>
</comment>
<protein>
    <recommendedName>
        <fullName evidence="9">Anthranilate phosphoribosyltransferase</fullName>
        <ecNumber evidence="9">2.4.2.18</ecNumber>
    </recommendedName>
</protein>
<dbReference type="GO" id="GO:0004048">
    <property type="term" value="F:anthranilate phosphoribosyltransferase activity"/>
    <property type="evidence" value="ECO:0007669"/>
    <property type="project" value="UniProtKB-UniRule"/>
</dbReference>
<dbReference type="GO" id="GO:0000287">
    <property type="term" value="F:magnesium ion binding"/>
    <property type="evidence" value="ECO:0007669"/>
    <property type="project" value="UniProtKB-UniRule"/>
</dbReference>
<keyword evidence="2 9" id="KW-0028">Amino-acid biosynthesis</keyword>
<dbReference type="EC" id="2.4.2.18" evidence="9"/>
<comment type="cofactor">
    <cofactor evidence="9">
        <name>Mg(2+)</name>
        <dbReference type="ChEBI" id="CHEBI:18420"/>
    </cofactor>
    <text evidence="9">Binds 2 magnesium ions per monomer.</text>
</comment>
<evidence type="ECO:0000256" key="5">
    <source>
        <dbReference type="ARBA" id="ARBA00022822"/>
    </source>
</evidence>